<dbReference type="EMBL" id="VFON01000001">
    <property type="protein sequence ID" value="TQL42540.1"/>
    <property type="molecule type" value="Genomic_DNA"/>
</dbReference>
<sequence length="329" mass="36891">MFAVRAFRPVQTSVSYNGIVTESLFSAVYAERRASVAKGLPLVVALSGSTDAGNAVSQLEQYLWERCKPEEIIRFDADSLLDYRARRPLITFNEDHFTDYSPEELVLSLARDELGAPFLLLSGFEPDFRWEAFVDAVLLLVHEFEVSLTTWVQAIPMPVPHTRPIVATVSGTREDLMERSAWKPTTRLPASIVHVLEHRLHGVGEEVVGYAHLVPHYLANNEYPELLTAALDNIMAATGLLFATDEAKERAQEFRAQVDRQIAENDESREMLVNLEQRFDQYVEAHGERAPLLGDEGSMPTADQLASELERFLAERQQGPENNDGPGVQ</sequence>
<name>A0A542Y399_9MICO</name>
<keyword evidence="4" id="KW-1185">Reference proteome</keyword>
<organism evidence="3 4">
    <name type="scientific">Leucobacter komagatae</name>
    <dbReference type="NCBI Taxonomy" id="55969"/>
    <lineage>
        <taxon>Bacteria</taxon>
        <taxon>Bacillati</taxon>
        <taxon>Actinomycetota</taxon>
        <taxon>Actinomycetes</taxon>
        <taxon>Micrococcales</taxon>
        <taxon>Microbacteriaceae</taxon>
        <taxon>Leucobacter</taxon>
    </lineage>
</organism>
<reference evidence="3 4" key="1">
    <citation type="submission" date="2019-06" db="EMBL/GenBank/DDBJ databases">
        <title>Sequencing the genomes of 1000 actinobacteria strains.</title>
        <authorList>
            <person name="Klenk H.-P."/>
        </authorList>
    </citation>
    <scope>NUCLEOTIDE SEQUENCE [LARGE SCALE GENOMIC DNA]</scope>
    <source>
        <strain evidence="3 4">DSM 8803</strain>
    </source>
</reference>
<evidence type="ECO:0000256" key="2">
    <source>
        <dbReference type="SAM" id="MobiDB-lite"/>
    </source>
</evidence>
<dbReference type="InterPro" id="IPR019151">
    <property type="entry name" value="Proteasome_assmbl_chaperone_2"/>
</dbReference>
<dbReference type="PIRSF" id="PIRSF028754">
    <property type="entry name" value="UCP028754"/>
    <property type="match status" value="1"/>
</dbReference>
<accession>A0A542Y399</accession>
<evidence type="ECO:0000313" key="3">
    <source>
        <dbReference type="EMBL" id="TQL42540.1"/>
    </source>
</evidence>
<dbReference type="AlphaFoldDB" id="A0A542Y399"/>
<evidence type="ECO:0000313" key="4">
    <source>
        <dbReference type="Proteomes" id="UP000319094"/>
    </source>
</evidence>
<dbReference type="InterPro" id="IPR008492">
    <property type="entry name" value="Rv2714-like"/>
</dbReference>
<dbReference type="SUPFAM" id="SSF159659">
    <property type="entry name" value="Cgl1923-like"/>
    <property type="match status" value="1"/>
</dbReference>
<keyword evidence="1" id="KW-0175">Coiled coil</keyword>
<dbReference type="STRING" id="55969.SD72_05540"/>
<feature type="coiled-coil region" evidence="1">
    <location>
        <begin position="244"/>
        <end position="285"/>
    </location>
</feature>
<protein>
    <submittedName>
        <fullName evidence="3">PAC2 family protein</fullName>
    </submittedName>
</protein>
<gene>
    <name evidence="3" type="ORF">FB468_0540</name>
</gene>
<dbReference type="Gene3D" id="3.40.50.10900">
    <property type="entry name" value="PAC-like subunit"/>
    <property type="match status" value="1"/>
</dbReference>
<evidence type="ECO:0000256" key="1">
    <source>
        <dbReference type="SAM" id="Coils"/>
    </source>
</evidence>
<dbReference type="Proteomes" id="UP000319094">
    <property type="component" value="Unassembled WGS sequence"/>
</dbReference>
<dbReference type="Pfam" id="PF09754">
    <property type="entry name" value="PAC2"/>
    <property type="match status" value="1"/>
</dbReference>
<dbReference type="Gene3D" id="1.10.287.100">
    <property type="match status" value="1"/>
</dbReference>
<dbReference type="InterPro" id="IPR038389">
    <property type="entry name" value="PSMG2_sf"/>
</dbReference>
<comment type="caution">
    <text evidence="3">The sequence shown here is derived from an EMBL/GenBank/DDBJ whole genome shotgun (WGS) entry which is preliminary data.</text>
</comment>
<feature type="region of interest" description="Disordered" evidence="2">
    <location>
        <begin position="289"/>
        <end position="329"/>
    </location>
</feature>
<proteinExistence type="predicted"/>